<dbReference type="OrthoDB" id="8887021at2"/>
<dbReference type="GO" id="GO:0003725">
    <property type="term" value="F:double-stranded RNA binding"/>
    <property type="evidence" value="ECO:0007669"/>
    <property type="project" value="TreeGrafter"/>
</dbReference>
<dbReference type="NCBIfam" id="NF041116">
    <property type="entry name" value="CBASS_cyclase_a"/>
    <property type="match status" value="1"/>
</dbReference>
<dbReference type="Pfam" id="PF18144">
    <property type="entry name" value="SMODS"/>
    <property type="match status" value="1"/>
</dbReference>
<evidence type="ECO:0000313" key="2">
    <source>
        <dbReference type="EMBL" id="TPE58552.1"/>
    </source>
</evidence>
<dbReference type="SUPFAM" id="SSF81631">
    <property type="entry name" value="PAP/OAS1 substrate-binding domain"/>
    <property type="match status" value="1"/>
</dbReference>
<dbReference type="Gene3D" id="3.30.460.10">
    <property type="entry name" value="Beta Polymerase, domain 2"/>
    <property type="match status" value="1"/>
</dbReference>
<sequence>MPLNNTQLRYYDYNVLRLPKDKRTEYNAQVDRLIENLRKNVRDKTEIKITKVVKAGSFAKHTILRKTTEDPVDVDVVFYISGKDATVETIETLTADITKLLEAQYPNKSVEDFTIQSKAATVAFVGSGLSVDIVPVIQDDEASEYGWQYDIRDGSKTHTCAPCQVNFVYKRKQTDPDFRTLVRLGKRWSRRAEVKGLKSFHVELIMAHLQDTLGKPTSIEQRFRDFLLYIAQSELKQVITFPENGSSIPSFSHPVVIIDPVCNTNNVASRISEAERKAIVKAAHEAWETANFASIENDDAVWKELFGPKFRTEDQ</sequence>
<dbReference type="SUPFAM" id="SSF81301">
    <property type="entry name" value="Nucleotidyltransferase"/>
    <property type="match status" value="1"/>
</dbReference>
<dbReference type="GO" id="GO:0016020">
    <property type="term" value="C:membrane"/>
    <property type="evidence" value="ECO:0007669"/>
    <property type="project" value="TreeGrafter"/>
</dbReference>
<keyword evidence="3" id="KW-1185">Reference proteome</keyword>
<proteinExistence type="predicted"/>
<reference evidence="2 3" key="1">
    <citation type="submission" date="2019-06" db="EMBL/GenBank/DDBJ databases">
        <authorList>
            <person name="Lee I."/>
            <person name="Jang G.I."/>
            <person name="Hwang C.Y."/>
        </authorList>
    </citation>
    <scope>NUCLEOTIDE SEQUENCE [LARGE SCALE GENOMIC DNA]</scope>
    <source>
        <strain evidence="2 3">PAMC 28131</strain>
    </source>
</reference>
<keyword evidence="1" id="KW-0051">Antiviral defense</keyword>
<dbReference type="InterPro" id="IPR053445">
    <property type="entry name" value="CBASS_cN_synthase"/>
</dbReference>
<dbReference type="PANTHER" id="PTHR11258:SF11">
    <property type="entry name" value="C2H2-TYPE DOMAIN-CONTAINING PROTEIN"/>
    <property type="match status" value="1"/>
</dbReference>
<comment type="caution">
    <text evidence="2">The sequence shown here is derived from an EMBL/GenBank/DDBJ whole genome shotgun (WGS) entry which is preliminary data.</text>
</comment>
<protein>
    <submittedName>
        <fullName evidence="2">Nucleotidyltransferase</fullName>
    </submittedName>
</protein>
<dbReference type="RefSeq" id="WP_140929404.1">
    <property type="nucleotide sequence ID" value="NZ_VFSU01000034.1"/>
</dbReference>
<dbReference type="EMBL" id="VFSU01000034">
    <property type="protein sequence ID" value="TPE58552.1"/>
    <property type="molecule type" value="Genomic_DNA"/>
</dbReference>
<organism evidence="2 3">
    <name type="scientific">Sandaracinobacter neustonicus</name>
    <dbReference type="NCBI Taxonomy" id="1715348"/>
    <lineage>
        <taxon>Bacteria</taxon>
        <taxon>Pseudomonadati</taxon>
        <taxon>Pseudomonadota</taxon>
        <taxon>Alphaproteobacteria</taxon>
        <taxon>Sphingomonadales</taxon>
        <taxon>Sphingosinicellaceae</taxon>
        <taxon>Sandaracinobacter</taxon>
    </lineage>
</organism>
<dbReference type="CDD" id="cd05400">
    <property type="entry name" value="NT_2-5OAS_ClassI-CCAase"/>
    <property type="match status" value="1"/>
</dbReference>
<accession>A0A501XDF2</accession>
<dbReference type="Gene3D" id="1.10.1410.20">
    <property type="entry name" value="2'-5'-oligoadenylate synthetase 1, domain 2"/>
    <property type="match status" value="1"/>
</dbReference>
<dbReference type="Proteomes" id="UP000319897">
    <property type="component" value="Unassembled WGS sequence"/>
</dbReference>
<dbReference type="GO" id="GO:0051607">
    <property type="term" value="P:defense response to virus"/>
    <property type="evidence" value="ECO:0007669"/>
    <property type="project" value="UniProtKB-KW"/>
</dbReference>
<evidence type="ECO:0000256" key="1">
    <source>
        <dbReference type="ARBA" id="ARBA00023118"/>
    </source>
</evidence>
<dbReference type="GO" id="GO:0001730">
    <property type="term" value="F:2'-5'-oligoadenylate synthetase activity"/>
    <property type="evidence" value="ECO:0007669"/>
    <property type="project" value="TreeGrafter"/>
</dbReference>
<dbReference type="GO" id="GO:0005829">
    <property type="term" value="C:cytosol"/>
    <property type="evidence" value="ECO:0007669"/>
    <property type="project" value="TreeGrafter"/>
</dbReference>
<dbReference type="AlphaFoldDB" id="A0A501XDF2"/>
<dbReference type="PANTHER" id="PTHR11258">
    <property type="entry name" value="2-5 OLIGOADENYLATE SYNTHETASE"/>
    <property type="match status" value="1"/>
</dbReference>
<dbReference type="InterPro" id="IPR006116">
    <property type="entry name" value="NT_2-5OAS_ClassI-CCAase"/>
</dbReference>
<dbReference type="InterPro" id="IPR043519">
    <property type="entry name" value="NT_sf"/>
</dbReference>
<evidence type="ECO:0000313" key="3">
    <source>
        <dbReference type="Proteomes" id="UP000319897"/>
    </source>
</evidence>
<gene>
    <name evidence="2" type="ORF">FJQ54_15940</name>
</gene>
<keyword evidence="2" id="KW-0808">Transferase</keyword>
<name>A0A501XDF2_9SPHN</name>